<feature type="compositionally biased region" description="Basic and acidic residues" evidence="1">
    <location>
        <begin position="369"/>
        <end position="387"/>
    </location>
</feature>
<reference evidence="2 3" key="1">
    <citation type="submission" date="2020-02" db="EMBL/GenBank/DDBJ databases">
        <authorList>
            <person name="Ferguson B K."/>
        </authorList>
    </citation>
    <scope>NUCLEOTIDE SEQUENCE [LARGE SCALE GENOMIC DNA]</scope>
</reference>
<keyword evidence="3" id="KW-1185">Reference proteome</keyword>
<organism evidence="2 3">
    <name type="scientific">Nesidiocoris tenuis</name>
    <dbReference type="NCBI Taxonomy" id="355587"/>
    <lineage>
        <taxon>Eukaryota</taxon>
        <taxon>Metazoa</taxon>
        <taxon>Ecdysozoa</taxon>
        <taxon>Arthropoda</taxon>
        <taxon>Hexapoda</taxon>
        <taxon>Insecta</taxon>
        <taxon>Pterygota</taxon>
        <taxon>Neoptera</taxon>
        <taxon>Paraneoptera</taxon>
        <taxon>Hemiptera</taxon>
        <taxon>Heteroptera</taxon>
        <taxon>Panheteroptera</taxon>
        <taxon>Cimicomorpha</taxon>
        <taxon>Miridae</taxon>
        <taxon>Dicyphina</taxon>
        <taxon>Nesidiocoris</taxon>
    </lineage>
</organism>
<evidence type="ECO:0000256" key="1">
    <source>
        <dbReference type="SAM" id="MobiDB-lite"/>
    </source>
</evidence>
<gene>
    <name evidence="2" type="ORF">NTEN_LOCUS3306</name>
</gene>
<feature type="compositionally biased region" description="Low complexity" evidence="1">
    <location>
        <begin position="229"/>
        <end position="306"/>
    </location>
</feature>
<dbReference type="AlphaFoldDB" id="A0A6H5G4R9"/>
<feature type="region of interest" description="Disordered" evidence="1">
    <location>
        <begin position="357"/>
        <end position="387"/>
    </location>
</feature>
<sequence length="387" mass="42168">MPANSFVDKEAHSSAMPGLRIRNLPIIICQNCSFSEIPVHFNENLHRLRCGGVEIHSVKFSHAKRRPVQQKPTMEEHTLPICYQVDISVAAFGQDIDSAPEGIKIWQPPTLEAALGGNWDLVLGADLLSDKSTMATVVGNLSKNCFLLMDVAIGTDLKVLDKNLELIVKSDCGERILLLCRKGAPVPWQGAMLRLLRTSQLQGHNARYGKTAARCTTWEFSWAASTPISSTGPNATTSTNTSTNTSASSTASINTSTNPITNINTSTSTNNSANHPNSTNSTISTNPSTNPTTSTNSTTSTNTSTRPTPPPPPSQSPLLITTAPPPQQHKYHHRHRHYQHNLEVFIRACKPQVHGYGQAHRQSCPSNSRGREMLSRHPGKEPDPSHT</sequence>
<evidence type="ECO:0000313" key="2">
    <source>
        <dbReference type="EMBL" id="CAA9996923.1"/>
    </source>
</evidence>
<dbReference type="Proteomes" id="UP000479000">
    <property type="component" value="Unassembled WGS sequence"/>
</dbReference>
<proteinExistence type="predicted"/>
<evidence type="ECO:0000313" key="3">
    <source>
        <dbReference type="Proteomes" id="UP000479000"/>
    </source>
</evidence>
<protein>
    <submittedName>
        <fullName evidence="2">Uncharacterized protein</fullName>
    </submittedName>
</protein>
<name>A0A6H5G4R9_9HEMI</name>
<dbReference type="EMBL" id="CADCXU010005194">
    <property type="protein sequence ID" value="CAA9996923.1"/>
    <property type="molecule type" value="Genomic_DNA"/>
</dbReference>
<accession>A0A6H5G4R9</accession>
<feature type="region of interest" description="Disordered" evidence="1">
    <location>
        <begin position="226"/>
        <end position="336"/>
    </location>
</feature>